<keyword evidence="4" id="KW-0560">Oxidoreductase</keyword>
<evidence type="ECO:0008006" key="9">
    <source>
        <dbReference type="Google" id="ProtNLM"/>
    </source>
</evidence>
<evidence type="ECO:0000256" key="2">
    <source>
        <dbReference type="ARBA" id="ARBA00022617"/>
    </source>
</evidence>
<dbReference type="GO" id="GO:0004497">
    <property type="term" value="F:monooxygenase activity"/>
    <property type="evidence" value="ECO:0007669"/>
    <property type="project" value="UniProtKB-KW"/>
</dbReference>
<keyword evidence="3" id="KW-0479">Metal-binding</keyword>
<dbReference type="GO" id="GO:0020037">
    <property type="term" value="F:heme binding"/>
    <property type="evidence" value="ECO:0007669"/>
    <property type="project" value="InterPro"/>
</dbReference>
<dbReference type="Proteomes" id="UP000093902">
    <property type="component" value="Unassembled WGS sequence"/>
</dbReference>
<evidence type="ECO:0000313" key="7">
    <source>
        <dbReference type="EMBL" id="OBB31798.1"/>
    </source>
</evidence>
<dbReference type="PRINTS" id="PR00359">
    <property type="entry name" value="BP450"/>
</dbReference>
<name>A0A1A0RCF5_MYCPR</name>
<dbReference type="AlphaFoldDB" id="A0A1A0RCF5"/>
<comment type="caution">
    <text evidence="7">The sequence shown here is derived from an EMBL/GenBank/DDBJ whole genome shotgun (WGS) entry which is preliminary data.</text>
</comment>
<organism evidence="7 8">
    <name type="scientific">Mycolicibacterium peregrinum</name>
    <name type="common">Mycobacterium peregrinum</name>
    <dbReference type="NCBI Taxonomy" id="43304"/>
    <lineage>
        <taxon>Bacteria</taxon>
        <taxon>Bacillati</taxon>
        <taxon>Actinomycetota</taxon>
        <taxon>Actinomycetes</taxon>
        <taxon>Mycobacteriales</taxon>
        <taxon>Mycobacteriaceae</taxon>
        <taxon>Mycolicibacterium</taxon>
    </lineage>
</organism>
<dbReference type="GO" id="GO:0016705">
    <property type="term" value="F:oxidoreductase activity, acting on paired donors, with incorporation or reduction of molecular oxygen"/>
    <property type="evidence" value="ECO:0007669"/>
    <property type="project" value="InterPro"/>
</dbReference>
<dbReference type="GO" id="GO:0005506">
    <property type="term" value="F:iron ion binding"/>
    <property type="evidence" value="ECO:0007669"/>
    <property type="project" value="InterPro"/>
</dbReference>
<keyword evidence="2" id="KW-0349">Heme</keyword>
<evidence type="ECO:0000256" key="6">
    <source>
        <dbReference type="ARBA" id="ARBA00023033"/>
    </source>
</evidence>
<comment type="similarity">
    <text evidence="1">Belongs to the cytochrome P450 family.</text>
</comment>
<dbReference type="PRINTS" id="PR00385">
    <property type="entry name" value="P450"/>
</dbReference>
<dbReference type="STRING" id="43304.GCA_001403655_02317"/>
<evidence type="ECO:0000256" key="5">
    <source>
        <dbReference type="ARBA" id="ARBA00023004"/>
    </source>
</evidence>
<dbReference type="PANTHER" id="PTHR46696">
    <property type="entry name" value="P450, PUTATIVE (EUROFUNG)-RELATED"/>
    <property type="match status" value="1"/>
</dbReference>
<dbReference type="PANTHER" id="PTHR46696:SF1">
    <property type="entry name" value="CYTOCHROME P450 YJIB-RELATED"/>
    <property type="match status" value="1"/>
</dbReference>
<protein>
    <recommendedName>
        <fullName evidence="9">Cytochrome P450</fullName>
    </recommendedName>
</protein>
<keyword evidence="6" id="KW-0503">Monooxygenase</keyword>
<dbReference type="InterPro" id="IPR036396">
    <property type="entry name" value="Cyt_P450_sf"/>
</dbReference>
<sequence>MHNIVNMASMVATHFPLLSFDTTDPAFVAEPWERYREIRDLGGVVFNERINRWMVGEFDLVKQILSAPSRFGSERGQVEHAAVFGGPTMEFYDGPHHDQIRSIWSGDFRPRTLARLRPVITEIVRSRLEPVAARLRDGETVEVVSELTRGIPTEVIAHMLAVEPEMVGQFTAWSDAMGASAEGYSMPDGHGAELIAAGKDATAQLNSYIREQLPRRGCPADDSWDLIGTMVAHEYACEHMTEQEIVASNTQLVFAGNETTAKLLAQIVATLATHPEQRRILQADRTLALDAVEEVHRLETVSHSIFRDVVGDGVRVGDVAMAGGERITLLLGAANRDPRRWERPDDFDVTRRKLSHLGFAFGLHSCLGMNLARLEAQIFLEELIGTVGAWQLAGPLDYGTNYTVRGPSRVLVSLG</sequence>
<keyword evidence="5" id="KW-0408">Iron</keyword>
<dbReference type="Pfam" id="PF00067">
    <property type="entry name" value="p450"/>
    <property type="match status" value="1"/>
</dbReference>
<dbReference type="InterPro" id="IPR001128">
    <property type="entry name" value="Cyt_P450"/>
</dbReference>
<dbReference type="SUPFAM" id="SSF48264">
    <property type="entry name" value="Cytochrome P450"/>
    <property type="match status" value="1"/>
</dbReference>
<evidence type="ECO:0000256" key="3">
    <source>
        <dbReference type="ARBA" id="ARBA00022723"/>
    </source>
</evidence>
<gene>
    <name evidence="7" type="ORF">A5792_13930</name>
</gene>
<evidence type="ECO:0000313" key="8">
    <source>
        <dbReference type="Proteomes" id="UP000093902"/>
    </source>
</evidence>
<dbReference type="InterPro" id="IPR002397">
    <property type="entry name" value="Cyt_P450_B"/>
</dbReference>
<dbReference type="Gene3D" id="1.10.630.10">
    <property type="entry name" value="Cytochrome P450"/>
    <property type="match status" value="1"/>
</dbReference>
<evidence type="ECO:0000256" key="1">
    <source>
        <dbReference type="ARBA" id="ARBA00010617"/>
    </source>
</evidence>
<proteinExistence type="inferred from homology"/>
<accession>A0A1A0RCF5</accession>
<dbReference type="EMBL" id="LZSO01000013">
    <property type="protein sequence ID" value="OBB31798.1"/>
    <property type="molecule type" value="Genomic_DNA"/>
</dbReference>
<evidence type="ECO:0000256" key="4">
    <source>
        <dbReference type="ARBA" id="ARBA00023002"/>
    </source>
</evidence>
<reference evidence="8" key="1">
    <citation type="submission" date="2016-06" db="EMBL/GenBank/DDBJ databases">
        <authorList>
            <person name="Sutton G."/>
            <person name="Brinkac L."/>
            <person name="Sanka R."/>
            <person name="Adams M."/>
            <person name="Lau E."/>
            <person name="Mehaffy C."/>
            <person name="Tameris M."/>
            <person name="Hatherill M."/>
            <person name="Hanekom W."/>
            <person name="Mahomed H."/>
            <person name="Mcshane H."/>
        </authorList>
    </citation>
    <scope>NUCLEOTIDE SEQUENCE [LARGE SCALE GENOMIC DNA]</scope>
    <source>
        <strain evidence="8">852002-51209_SCH5440388</strain>
    </source>
</reference>